<sequence>MWPLQGDVFRSFRLCMQKKDIILLIIAELHISEMNLYIKDALRILF</sequence>
<accession>A0A0E9QHM8</accession>
<proteinExistence type="predicted"/>
<dbReference type="EMBL" id="GBXM01092303">
    <property type="protein sequence ID" value="JAH16274.1"/>
    <property type="molecule type" value="Transcribed_RNA"/>
</dbReference>
<evidence type="ECO:0000313" key="1">
    <source>
        <dbReference type="EMBL" id="JAH16274.1"/>
    </source>
</evidence>
<reference evidence="1" key="1">
    <citation type="submission" date="2014-11" db="EMBL/GenBank/DDBJ databases">
        <authorList>
            <person name="Amaro Gonzalez C."/>
        </authorList>
    </citation>
    <scope>NUCLEOTIDE SEQUENCE</scope>
</reference>
<organism evidence="1">
    <name type="scientific">Anguilla anguilla</name>
    <name type="common">European freshwater eel</name>
    <name type="synonym">Muraena anguilla</name>
    <dbReference type="NCBI Taxonomy" id="7936"/>
    <lineage>
        <taxon>Eukaryota</taxon>
        <taxon>Metazoa</taxon>
        <taxon>Chordata</taxon>
        <taxon>Craniata</taxon>
        <taxon>Vertebrata</taxon>
        <taxon>Euteleostomi</taxon>
        <taxon>Actinopterygii</taxon>
        <taxon>Neopterygii</taxon>
        <taxon>Teleostei</taxon>
        <taxon>Anguilliformes</taxon>
        <taxon>Anguillidae</taxon>
        <taxon>Anguilla</taxon>
    </lineage>
</organism>
<reference evidence="1" key="2">
    <citation type="journal article" date="2015" name="Fish Shellfish Immunol.">
        <title>Early steps in the European eel (Anguilla anguilla)-Vibrio vulnificus interaction in the gills: Role of the RtxA13 toxin.</title>
        <authorList>
            <person name="Callol A."/>
            <person name="Pajuelo D."/>
            <person name="Ebbesson L."/>
            <person name="Teles M."/>
            <person name="MacKenzie S."/>
            <person name="Amaro C."/>
        </authorList>
    </citation>
    <scope>NUCLEOTIDE SEQUENCE</scope>
</reference>
<name>A0A0E9QHM8_ANGAN</name>
<dbReference type="AlphaFoldDB" id="A0A0E9QHM8"/>
<protein>
    <submittedName>
        <fullName evidence="1">Uncharacterized protein</fullName>
    </submittedName>
</protein>